<dbReference type="GO" id="GO:0003723">
    <property type="term" value="F:RNA binding"/>
    <property type="evidence" value="ECO:0007669"/>
    <property type="project" value="UniProtKB-UniRule"/>
</dbReference>
<evidence type="ECO:0000256" key="1">
    <source>
        <dbReference type="ARBA" id="ARBA00022737"/>
    </source>
</evidence>
<organism evidence="7 8">
    <name type="scientific">Artemia franciscana</name>
    <name type="common">Brine shrimp</name>
    <name type="synonym">Artemia sanfranciscana</name>
    <dbReference type="NCBI Taxonomy" id="6661"/>
    <lineage>
        <taxon>Eukaryota</taxon>
        <taxon>Metazoa</taxon>
        <taxon>Ecdysozoa</taxon>
        <taxon>Arthropoda</taxon>
        <taxon>Crustacea</taxon>
        <taxon>Branchiopoda</taxon>
        <taxon>Anostraca</taxon>
        <taxon>Artemiidae</taxon>
        <taxon>Artemia</taxon>
    </lineage>
</organism>
<evidence type="ECO:0000256" key="4">
    <source>
        <dbReference type="SAM" id="Coils"/>
    </source>
</evidence>
<feature type="region of interest" description="Disordered" evidence="5">
    <location>
        <begin position="1"/>
        <end position="75"/>
    </location>
</feature>
<keyword evidence="1" id="KW-0677">Repeat</keyword>
<keyword evidence="4" id="KW-0175">Coiled coil</keyword>
<dbReference type="SUPFAM" id="SSF54928">
    <property type="entry name" value="RNA-binding domain, RBD"/>
    <property type="match status" value="1"/>
</dbReference>
<sequence>MSLKVENPSVKTAEDDQISPVQNGRGRGGSRGGSRGRGGRGRGGHGHGGQHGDSDQTPSYGGYGGQSRGGASKMERDDERINHQLQMMQGPTIDLPPRDRTEEKKFGGRNRLYIGGLTSDVSEEEIKELFGKYGEFSEMFLNKEKFFGFIRFDYRANAERAKLELDGQMRKGKSLRIRLAPHQAAIKVKNLSSYVTNELLEKAFSVFGEIERAVVFVNERGFSTGEGIVEFVKKPSAQAAVRKCNEGCFFLTSSLRPVVVEELSVVDDEEGYGEKNIPKKTQDYVKEREVGPRFAYPGSFEYEYGLRWKQLLELYKQKTEAMEREMKLEEEKLISQMELAKYEHETEMLREQLRQREMEQDRTKRQWEMRERQYLDARRVEEEIVGRKQEDLQSKMRKQEEDLRRRQQDNSMFLQQQQFATQGGFSQGVFPKAELDATAPIPGFDVEQPPRTGTAGPMAREIKSEIRQDEDMDEKKYLYVDVSRVNSVYPEDESGYQLDMPTDGSVDVKMENISSSVTEHNTLGLPENHHLELPHLDIIERTTSSNSYASYIEEERRDGTLSYNEGTEPSTQVFSDTETDEPKMDVYHWMKVGSHFSKDLTHPVDKSTKKGFNKEVRLLMKNIYTTEELLTSSVEGTSKGTKKGSDSKRPALPRVKTQALIDYITSKYRDVNRKDVKQIMGVYLRDFRRTWIKRNTESTDQNVDDSNESFEILDREKDMTDIPSSVELSEQPSYNTAERGTKKDNLKRNLIIDKCAKKGANKEVRLLMKKTFTTEQLRVCSVEGTAKGSNKGVGCKRPPLPRMKTQAIIGYVTSKYNEIQPRDVKEAMGVYLRDFRRKWTKCNTVSSHSNVESCGSANCQ</sequence>
<dbReference type="CDD" id="cd12945">
    <property type="entry name" value="NOPS_NONA_like"/>
    <property type="match status" value="1"/>
</dbReference>
<proteinExistence type="predicted"/>
<dbReference type="Gene3D" id="6.10.250.1170">
    <property type="match status" value="1"/>
</dbReference>
<dbReference type="CDD" id="cd12333">
    <property type="entry name" value="RRM2_p54nrb_like"/>
    <property type="match status" value="1"/>
</dbReference>
<evidence type="ECO:0000256" key="3">
    <source>
        <dbReference type="PROSITE-ProRule" id="PRU00176"/>
    </source>
</evidence>
<gene>
    <name evidence="7" type="ORF">QYM36_007879</name>
</gene>
<dbReference type="Proteomes" id="UP001187531">
    <property type="component" value="Unassembled WGS sequence"/>
</dbReference>
<feature type="region of interest" description="Disordered" evidence="5">
    <location>
        <begin position="633"/>
        <end position="652"/>
    </location>
</feature>
<protein>
    <recommendedName>
        <fullName evidence="6">RRM domain-containing protein</fullName>
    </recommendedName>
</protein>
<evidence type="ECO:0000256" key="5">
    <source>
        <dbReference type="SAM" id="MobiDB-lite"/>
    </source>
</evidence>
<feature type="domain" description="RRM" evidence="6">
    <location>
        <begin position="110"/>
        <end position="182"/>
    </location>
</feature>
<dbReference type="InterPro" id="IPR018379">
    <property type="entry name" value="BEN_domain"/>
</dbReference>
<dbReference type="Pfam" id="PF08075">
    <property type="entry name" value="NOPS"/>
    <property type="match status" value="1"/>
</dbReference>
<dbReference type="SMART" id="SM01025">
    <property type="entry name" value="BEN"/>
    <property type="match status" value="2"/>
</dbReference>
<comment type="caution">
    <text evidence="7">The sequence shown here is derived from an EMBL/GenBank/DDBJ whole genome shotgun (WGS) entry which is preliminary data.</text>
</comment>
<dbReference type="PROSITE" id="PS50102">
    <property type="entry name" value="RRM"/>
    <property type="match status" value="2"/>
</dbReference>
<name>A0AA88LE52_ARTSF</name>
<feature type="compositionally biased region" description="Gly residues" evidence="5">
    <location>
        <begin position="25"/>
        <end position="36"/>
    </location>
</feature>
<dbReference type="GO" id="GO:0003677">
    <property type="term" value="F:DNA binding"/>
    <property type="evidence" value="ECO:0007669"/>
    <property type="project" value="InterPro"/>
</dbReference>
<dbReference type="InterPro" id="IPR012975">
    <property type="entry name" value="NOPS"/>
</dbReference>
<keyword evidence="2 3" id="KW-0694">RNA-binding</keyword>
<dbReference type="Pfam" id="PF10523">
    <property type="entry name" value="BEN"/>
    <property type="match status" value="2"/>
</dbReference>
<reference evidence="7" key="1">
    <citation type="submission" date="2023-07" db="EMBL/GenBank/DDBJ databases">
        <title>Chromosome-level genome assembly of Artemia franciscana.</title>
        <authorList>
            <person name="Jo E."/>
        </authorList>
    </citation>
    <scope>NUCLEOTIDE SEQUENCE</scope>
    <source>
        <tissue evidence="7">Whole body</tissue>
    </source>
</reference>
<evidence type="ECO:0000313" key="8">
    <source>
        <dbReference type="Proteomes" id="UP001187531"/>
    </source>
</evidence>
<dbReference type="Gene3D" id="1.10.10.2590">
    <property type="entry name" value="BEN domain"/>
    <property type="match status" value="2"/>
</dbReference>
<dbReference type="AlphaFoldDB" id="A0AA88LE52"/>
<dbReference type="InterPro" id="IPR000504">
    <property type="entry name" value="RRM_dom"/>
</dbReference>
<accession>A0AA88LE52</accession>
<dbReference type="Pfam" id="PF00076">
    <property type="entry name" value="RRM_1"/>
    <property type="match status" value="2"/>
</dbReference>
<dbReference type="SMART" id="SM00360">
    <property type="entry name" value="RRM"/>
    <property type="match status" value="2"/>
</dbReference>
<dbReference type="PANTHER" id="PTHR23189">
    <property type="entry name" value="RNA RECOGNITION MOTIF-CONTAINING"/>
    <property type="match status" value="1"/>
</dbReference>
<evidence type="ECO:0000256" key="2">
    <source>
        <dbReference type="ARBA" id="ARBA00022884"/>
    </source>
</evidence>
<evidence type="ECO:0000259" key="6">
    <source>
        <dbReference type="PROSITE" id="PS50102"/>
    </source>
</evidence>
<dbReference type="InterPro" id="IPR035979">
    <property type="entry name" value="RBD_domain_sf"/>
</dbReference>
<evidence type="ECO:0000313" key="7">
    <source>
        <dbReference type="EMBL" id="KAK2727197.1"/>
    </source>
</evidence>
<dbReference type="InterPro" id="IPR012677">
    <property type="entry name" value="Nucleotide-bd_a/b_plait_sf"/>
</dbReference>
<dbReference type="Gene3D" id="3.30.70.330">
    <property type="match status" value="2"/>
</dbReference>
<feature type="coiled-coil region" evidence="4">
    <location>
        <begin position="311"/>
        <end position="359"/>
    </location>
</feature>
<feature type="domain" description="RRM" evidence="6">
    <location>
        <begin position="184"/>
        <end position="265"/>
    </location>
</feature>
<keyword evidence="8" id="KW-1185">Reference proteome</keyword>
<dbReference type="FunFam" id="3.30.70.330:FF:000043">
    <property type="entry name" value="paraspeckle component 1 isoform X1"/>
    <property type="match status" value="1"/>
</dbReference>
<dbReference type="EMBL" id="JAVRJZ010000001">
    <property type="protein sequence ID" value="KAK2727197.1"/>
    <property type="molecule type" value="Genomic_DNA"/>
</dbReference>